<dbReference type="Gene3D" id="3.50.30.10">
    <property type="entry name" value="Phosphohistidine domain"/>
    <property type="match status" value="1"/>
</dbReference>
<feature type="domain" description="PEP-utilising enzyme mobile" evidence="1">
    <location>
        <begin position="1311"/>
        <end position="1391"/>
    </location>
</feature>
<dbReference type="SUPFAM" id="SSF56059">
    <property type="entry name" value="Glutathione synthetase ATP-binding domain-like"/>
    <property type="match status" value="1"/>
</dbReference>
<keyword evidence="3" id="KW-0670">Pyruvate</keyword>
<dbReference type="InterPro" id="IPR013815">
    <property type="entry name" value="ATP_grasp_subdomain_1"/>
</dbReference>
<evidence type="ECO:0000313" key="4">
    <source>
        <dbReference type="Proteomes" id="UP000014977"/>
    </source>
</evidence>
<dbReference type="PANTHER" id="PTHR22931:SF9">
    <property type="entry name" value="PYRUVATE, PHOSPHATE DIKINASE 1, CHLOROPLASTIC"/>
    <property type="match status" value="1"/>
</dbReference>
<dbReference type="InterPro" id="IPR002192">
    <property type="entry name" value="PPDK_AMP/ATP-bd"/>
</dbReference>
<comment type="caution">
    <text evidence="3">The sequence shown here is derived from an EMBL/GenBank/DDBJ whole genome shotgun (WGS) entry which is preliminary data.</text>
</comment>
<dbReference type="GO" id="GO:0016301">
    <property type="term" value="F:kinase activity"/>
    <property type="evidence" value="ECO:0007669"/>
    <property type="project" value="UniProtKB-KW"/>
</dbReference>
<dbReference type="GO" id="GO:0050242">
    <property type="term" value="F:pyruvate, phosphate dikinase activity"/>
    <property type="evidence" value="ECO:0007669"/>
    <property type="project" value="InterPro"/>
</dbReference>
<keyword evidence="4" id="KW-1185">Reference proteome</keyword>
<dbReference type="PANTHER" id="PTHR22931">
    <property type="entry name" value="PHOSPHOENOLPYRUVATE DIKINASE-RELATED"/>
    <property type="match status" value="1"/>
</dbReference>
<dbReference type="Proteomes" id="UP000014977">
    <property type="component" value="Unassembled WGS sequence"/>
</dbReference>
<dbReference type="Pfam" id="PF00391">
    <property type="entry name" value="PEP-utilizers"/>
    <property type="match status" value="1"/>
</dbReference>
<dbReference type="Gene3D" id="3.30.470.20">
    <property type="entry name" value="ATP-grasp fold, B domain"/>
    <property type="match status" value="1"/>
</dbReference>
<dbReference type="InterPro" id="IPR008279">
    <property type="entry name" value="PEP-util_enz_mobile_dom"/>
</dbReference>
<dbReference type="Gene3D" id="1.20.80.30">
    <property type="match status" value="1"/>
</dbReference>
<reference evidence="3 4" key="1">
    <citation type="journal article" date="2013" name="Genome Announc.">
        <title>Draft genome sequences for three mercury-methylating, sulfate-reducing bacteria.</title>
        <authorList>
            <person name="Brown S.D."/>
            <person name="Hurt R.A.Jr."/>
            <person name="Gilmour C.C."/>
            <person name="Elias D.A."/>
        </authorList>
    </citation>
    <scope>NUCLEOTIDE SEQUENCE [LARGE SCALE GENOMIC DNA]</scope>
    <source>
        <strain evidence="3 4">DSM 2059</strain>
    </source>
</reference>
<keyword evidence="3" id="KW-0808">Transferase</keyword>
<dbReference type="Pfam" id="PF01326">
    <property type="entry name" value="PPDK_N"/>
    <property type="match status" value="1"/>
</dbReference>
<organism evidence="3 4">
    <name type="scientific">Desulfococcus multivorans DSM 2059</name>
    <dbReference type="NCBI Taxonomy" id="1121405"/>
    <lineage>
        <taxon>Bacteria</taxon>
        <taxon>Pseudomonadati</taxon>
        <taxon>Thermodesulfobacteriota</taxon>
        <taxon>Desulfobacteria</taxon>
        <taxon>Desulfobacterales</taxon>
        <taxon>Desulfococcaceae</taxon>
        <taxon>Desulfococcus</taxon>
    </lineage>
</organism>
<name>S7UPD4_DESML</name>
<gene>
    <name evidence="3" type="ORF">dsmv_0564</name>
</gene>
<dbReference type="eggNOG" id="COG1080">
    <property type="taxonomic scope" value="Bacteria"/>
</dbReference>
<dbReference type="EMBL" id="ATHJ01000105">
    <property type="protein sequence ID" value="EPR35859.1"/>
    <property type="molecule type" value="Genomic_DNA"/>
</dbReference>
<keyword evidence="3" id="KW-0418">Kinase</keyword>
<dbReference type="InterPro" id="IPR036637">
    <property type="entry name" value="Phosphohistidine_dom_sf"/>
</dbReference>
<evidence type="ECO:0000259" key="2">
    <source>
        <dbReference type="Pfam" id="PF01326"/>
    </source>
</evidence>
<sequence length="1403" mass="160791">MIRSQALEVNLASYHVEVEIDPRYTVLQEVMAKYYGLMEGMNTFLKELSHPRRNLQFIVDEARGYALKYFYLLKTHPEGPRAASLYVDIFLDAIHSTADPEVLRDAIDNLLLFIQKTAKDAGSDHIERFMPVLDDAFRRIRALDDAAFFLFVTSYYPMEKIGEELILHTKEIALDLKELNALLFKYFQFTYAYWLGIEDPMEWFEKQVKQVTDRDRLMDIFETVSHRQIEALKVELDGIGHIDVDAAVDKQLYQLSQLLTLPGYSHFTDVYREIPQKLLHSGRDQSQGNRRKVIFLFHIMNIAGLALIHEEALRDINRTLGWLIGNEKYTYIEKLIKDTFSILKARTREFPQTALSCILNMGKGLYKTDELDLVKSFINHVSELGFQAPMIRGVGNDWQIRVNPAHIQNIRTWLELIELNPKWSTRLLSDLIIHLSLTGVFIKDTDLFPRDITGLLNSDIGPVYNLVKQLARLFPVYFNDIGAEGALRDISTNIDEIAHRKDPLIHFLRKQAHVESSNRVVSFIEATLRFWLTLDKRHIEPFVPPSIFEQIDAHGRHVRDLHKILTHLREKGLHLPEDLLSRGKTDLDRLLADLPPVPEHELERMTLAIHFYQLLHRKYSLILAPEACEDLNNYLSQLRSDGFPGVDRLNTMLREDDISGKLHGLLGYLEELKALILSKETYEIREDIYKKRHITVDIPSMYGSYHEMKFNALGLTFRVESVVNVCFEEVVDQIDLSLITKETFYQIYGLLKLFDRALKLDGISSVEFQSQMELLKHSLETRGFTFTQYLDIFKGFARSVSNVINDYFNNIHEYNLNRIIARMSRNEILDKYRIPDGDGDPEKLQHWISEIFLREKIALSLGIQQLDLFLSRILTTLFHQSYKLPDSKLRLLLNYNPQRAMTPIRNPKKSAEGIIHLGNKGNNLVKLNQLGFQTPPGFIITTEVFRSRDVIESYPPAGQNFKDQVARHIQLLEEQTGKRFGDPENPLLCSVRSGSSISQPGMMDTFLNVGINEEIADGIARQTGNTWFAWDNYRRFLQCYGMAFDLKRNDFDEIMRLFKKAKEIAVKRGFTGDQMRELALAYQKRITAAGITIIEDPFEQLLLTINKVLNSWESAKAKTYRKIIGISDDWGTAVTVQAMVYGNLSPASGSGVFFTHNPKWSEDNLRLWGDFTIGNQGEDVVAGLVTTLPISIIQQENEMRDTDITLETHFPEIYQALKGWANQLIYHNGWSPQEIEFTFESPRKADLYILQSRNMSIRERKKVFTFDLEDAGDERVFLGSGIGVSGGAMSGRAVFSLEEIDRWRTVEPETQLILIRGDTVPDDIQEINAADGLMTARGGVTSHAAVVAHRLGKTCVVGCVNLVCNEAERNGLFGDVLITSGDFVSIDGQEGLVYKGFMKIKEA</sequence>
<dbReference type="Gene3D" id="3.30.1490.20">
    <property type="entry name" value="ATP-grasp fold, A domain"/>
    <property type="match status" value="1"/>
</dbReference>
<dbReference type="InterPro" id="IPR010121">
    <property type="entry name" value="Pyruvate_phosphate_dikinase"/>
</dbReference>
<dbReference type="RefSeq" id="WP_020877675.1">
    <property type="nucleotide sequence ID" value="NZ_ATHJ01000105.1"/>
</dbReference>
<protein>
    <submittedName>
        <fullName evidence="3">Pyruvate phosphate dikinase PEP/pyruvate-binding protein</fullName>
    </submittedName>
</protein>
<evidence type="ECO:0000259" key="1">
    <source>
        <dbReference type="Pfam" id="PF00391"/>
    </source>
</evidence>
<dbReference type="SUPFAM" id="SSF52009">
    <property type="entry name" value="Phosphohistidine domain"/>
    <property type="match status" value="1"/>
</dbReference>
<dbReference type="PATRIC" id="fig|1121405.3.peg.3269"/>
<accession>S7UPD4</accession>
<proteinExistence type="predicted"/>
<evidence type="ECO:0000313" key="3">
    <source>
        <dbReference type="EMBL" id="EPR35859.1"/>
    </source>
</evidence>
<feature type="domain" description="Pyruvate phosphate dikinase AMP/ATP-binding" evidence="2">
    <location>
        <begin position="960"/>
        <end position="1203"/>
    </location>
</feature>
<dbReference type="GO" id="GO:0005524">
    <property type="term" value="F:ATP binding"/>
    <property type="evidence" value="ECO:0007669"/>
    <property type="project" value="InterPro"/>
</dbReference>
<dbReference type="STRING" id="897.B2D07_15470"/>
<dbReference type="eggNOG" id="COG0574">
    <property type="taxonomic scope" value="Bacteria"/>
</dbReference>